<dbReference type="GO" id="GO:0003723">
    <property type="term" value="F:RNA binding"/>
    <property type="evidence" value="ECO:0007669"/>
    <property type="project" value="InterPro"/>
</dbReference>
<dbReference type="PANTHER" id="PTHR31476:SF10">
    <property type="entry name" value="OS04G0546100 PROTEIN"/>
    <property type="match status" value="1"/>
</dbReference>
<protein>
    <submittedName>
        <fullName evidence="2">Protein ROOT PRIMORDIUM DEFECTIVE like</fullName>
    </submittedName>
</protein>
<dbReference type="AlphaFoldDB" id="A0A2R6QGV1"/>
<dbReference type="PANTHER" id="PTHR31476">
    <property type="entry name" value="PROTEIN WHAT'S THIS FACTOR 1 HOMOLOG, CHLOROPLASTIC"/>
    <property type="match status" value="1"/>
</dbReference>
<evidence type="ECO:0000313" key="2">
    <source>
        <dbReference type="EMBL" id="PSS07849.1"/>
    </source>
</evidence>
<dbReference type="Pfam" id="PF11955">
    <property type="entry name" value="PORR"/>
    <property type="match status" value="1"/>
</dbReference>
<sequence>MKLNSNGLFSILKHKQPSNVEQQIRTLVKVRLKWVKNRGLDHTIDAHTDLKAAHLLKDAINRSSTGFVTAKSISDSQKLLGLTIPTVRFIRRYPTLFEEFPHPRYPSLPCFRLTKFALTLHNQEQSIYSTHEDDLIERLSRVLMMTKNKMLPLQSIHPLKWDLGLPDDFDRNLVRKYPDHFQFVKASNGLLSLKLGQWREELAVSELQKSNERSFSGEYRQFKRGQTALAFAMNFPRGYGAQKKVKEWMEEFQKLPYISPYEDSSRIDPNSELMEKRVVGVLHEFLSLTLHKKTKRNYLRSLREELNLPHKFTRMFTRYPGIFYLSLKCKTTTVTLKEGYRRGRLVDPHPLVRLREKFAYVMRTGLVYRNKGLDMIRELDNLPNDVVDGAGQEESEDEEFETGDECFEEETSDIDVDSDEDQCLSKKKVSRIVACLKNCDKFQL</sequence>
<dbReference type="FunCoup" id="A0A2R6QGV1">
    <property type="interactions" value="1264"/>
</dbReference>
<reference evidence="3" key="2">
    <citation type="journal article" date="2018" name="BMC Genomics">
        <title>A manually annotated Actinidia chinensis var. chinensis (kiwifruit) genome highlights the challenges associated with draft genomes and gene prediction in plants.</title>
        <authorList>
            <person name="Pilkington S.M."/>
            <person name="Crowhurst R."/>
            <person name="Hilario E."/>
            <person name="Nardozza S."/>
            <person name="Fraser L."/>
            <person name="Peng Y."/>
            <person name="Gunaseelan K."/>
            <person name="Simpson R."/>
            <person name="Tahir J."/>
            <person name="Deroles S.C."/>
            <person name="Templeton K."/>
            <person name="Luo Z."/>
            <person name="Davy M."/>
            <person name="Cheng C."/>
            <person name="McNeilage M."/>
            <person name="Scaglione D."/>
            <person name="Liu Y."/>
            <person name="Zhang Q."/>
            <person name="Datson P."/>
            <person name="De Silva N."/>
            <person name="Gardiner S.E."/>
            <person name="Bassett H."/>
            <person name="Chagne D."/>
            <person name="McCallum J."/>
            <person name="Dzierzon H."/>
            <person name="Deng C."/>
            <person name="Wang Y.Y."/>
            <person name="Barron L."/>
            <person name="Manako K."/>
            <person name="Bowen J."/>
            <person name="Foster T.M."/>
            <person name="Erridge Z.A."/>
            <person name="Tiffin H."/>
            <person name="Waite C.N."/>
            <person name="Davies K.M."/>
            <person name="Grierson E.P."/>
            <person name="Laing W.A."/>
            <person name="Kirk R."/>
            <person name="Chen X."/>
            <person name="Wood M."/>
            <person name="Montefiori M."/>
            <person name="Brummell D.A."/>
            <person name="Schwinn K.E."/>
            <person name="Catanach A."/>
            <person name="Fullerton C."/>
            <person name="Li D."/>
            <person name="Meiyalaghan S."/>
            <person name="Nieuwenhuizen N."/>
            <person name="Read N."/>
            <person name="Prakash R."/>
            <person name="Hunter D."/>
            <person name="Zhang H."/>
            <person name="McKenzie M."/>
            <person name="Knabel M."/>
            <person name="Harris A."/>
            <person name="Allan A.C."/>
            <person name="Gleave A."/>
            <person name="Chen A."/>
            <person name="Janssen B.J."/>
            <person name="Plunkett B."/>
            <person name="Ampomah-Dwamena C."/>
            <person name="Voogd C."/>
            <person name="Leif D."/>
            <person name="Lafferty D."/>
            <person name="Souleyre E.J.F."/>
            <person name="Varkonyi-Gasic E."/>
            <person name="Gambi F."/>
            <person name="Hanley J."/>
            <person name="Yao J.L."/>
            <person name="Cheung J."/>
            <person name="David K.M."/>
            <person name="Warren B."/>
            <person name="Marsh K."/>
            <person name="Snowden K.C."/>
            <person name="Lin-Wang K."/>
            <person name="Brian L."/>
            <person name="Martinez-Sanchez M."/>
            <person name="Wang M."/>
            <person name="Ileperuma N."/>
            <person name="Macnee N."/>
            <person name="Campin R."/>
            <person name="McAtee P."/>
            <person name="Drummond R.S.M."/>
            <person name="Espley R.V."/>
            <person name="Ireland H.S."/>
            <person name="Wu R."/>
            <person name="Atkinson R.G."/>
            <person name="Karunairetnam S."/>
            <person name="Bulley S."/>
            <person name="Chunkath S."/>
            <person name="Hanley Z."/>
            <person name="Storey R."/>
            <person name="Thrimawithana A.H."/>
            <person name="Thomson S."/>
            <person name="David C."/>
            <person name="Testolin R."/>
            <person name="Huang H."/>
            <person name="Hellens R.P."/>
            <person name="Schaffer R.J."/>
        </authorList>
    </citation>
    <scope>NUCLEOTIDE SEQUENCE [LARGE SCALE GENOMIC DNA]</scope>
    <source>
        <strain evidence="3">cv. Red5</strain>
    </source>
</reference>
<proteinExistence type="predicted"/>
<feature type="domain" description="PORR" evidence="1">
    <location>
        <begin position="35"/>
        <end position="365"/>
    </location>
</feature>
<name>A0A2R6QGV1_ACTCC</name>
<dbReference type="EMBL" id="NKQK01000016">
    <property type="protein sequence ID" value="PSS07849.1"/>
    <property type="molecule type" value="Genomic_DNA"/>
</dbReference>
<dbReference type="InterPro" id="IPR045040">
    <property type="entry name" value="PORR_fam"/>
</dbReference>
<reference evidence="2 3" key="1">
    <citation type="submission" date="2017-07" db="EMBL/GenBank/DDBJ databases">
        <title>An improved, manually edited Actinidia chinensis var. chinensis (kiwifruit) genome highlights the challenges associated with draft genomes and gene prediction in plants.</title>
        <authorList>
            <person name="Pilkington S."/>
            <person name="Crowhurst R."/>
            <person name="Hilario E."/>
            <person name="Nardozza S."/>
            <person name="Fraser L."/>
            <person name="Peng Y."/>
            <person name="Gunaseelan K."/>
            <person name="Simpson R."/>
            <person name="Tahir J."/>
            <person name="Deroles S."/>
            <person name="Templeton K."/>
            <person name="Luo Z."/>
            <person name="Davy M."/>
            <person name="Cheng C."/>
            <person name="Mcneilage M."/>
            <person name="Scaglione D."/>
            <person name="Liu Y."/>
            <person name="Zhang Q."/>
            <person name="Datson P."/>
            <person name="De Silva N."/>
            <person name="Gardiner S."/>
            <person name="Bassett H."/>
            <person name="Chagne D."/>
            <person name="Mccallum J."/>
            <person name="Dzierzon H."/>
            <person name="Deng C."/>
            <person name="Wang Y.-Y."/>
            <person name="Barron N."/>
            <person name="Manako K."/>
            <person name="Bowen J."/>
            <person name="Foster T."/>
            <person name="Erridge Z."/>
            <person name="Tiffin H."/>
            <person name="Waite C."/>
            <person name="Davies K."/>
            <person name="Grierson E."/>
            <person name="Laing W."/>
            <person name="Kirk R."/>
            <person name="Chen X."/>
            <person name="Wood M."/>
            <person name="Montefiori M."/>
            <person name="Brummell D."/>
            <person name="Schwinn K."/>
            <person name="Catanach A."/>
            <person name="Fullerton C."/>
            <person name="Li D."/>
            <person name="Meiyalaghan S."/>
            <person name="Nieuwenhuizen N."/>
            <person name="Read N."/>
            <person name="Prakash R."/>
            <person name="Hunter D."/>
            <person name="Zhang H."/>
            <person name="Mckenzie M."/>
            <person name="Knabel M."/>
            <person name="Harris A."/>
            <person name="Allan A."/>
            <person name="Chen A."/>
            <person name="Janssen B."/>
            <person name="Plunkett B."/>
            <person name="Dwamena C."/>
            <person name="Voogd C."/>
            <person name="Leif D."/>
            <person name="Lafferty D."/>
            <person name="Souleyre E."/>
            <person name="Varkonyi-Gasic E."/>
            <person name="Gambi F."/>
            <person name="Hanley J."/>
            <person name="Yao J.-L."/>
            <person name="Cheung J."/>
            <person name="David K."/>
            <person name="Warren B."/>
            <person name="Marsh K."/>
            <person name="Snowden K."/>
            <person name="Lin-Wang K."/>
            <person name="Brian L."/>
            <person name="Martinez-Sanchez M."/>
            <person name="Wang M."/>
            <person name="Ileperuma N."/>
            <person name="Macnee N."/>
            <person name="Campin R."/>
            <person name="Mcatee P."/>
            <person name="Drummond R."/>
            <person name="Espley R."/>
            <person name="Ireland H."/>
            <person name="Wu R."/>
            <person name="Atkinson R."/>
            <person name="Karunairetnam S."/>
            <person name="Bulley S."/>
            <person name="Chunkath S."/>
            <person name="Hanley Z."/>
            <person name="Storey R."/>
            <person name="Thrimawithana A."/>
            <person name="Thomson S."/>
            <person name="David C."/>
            <person name="Testolin R."/>
        </authorList>
    </citation>
    <scope>NUCLEOTIDE SEQUENCE [LARGE SCALE GENOMIC DNA]</scope>
    <source>
        <strain evidence="3">cv. Red5</strain>
        <tissue evidence="2">Young leaf</tissue>
    </source>
</reference>
<keyword evidence="3" id="KW-1185">Reference proteome</keyword>
<dbReference type="OMA" id="EKFYHVM"/>
<dbReference type="OrthoDB" id="1716100at2759"/>
<dbReference type="InterPro" id="IPR021099">
    <property type="entry name" value="PORR_domain"/>
</dbReference>
<evidence type="ECO:0000313" key="3">
    <source>
        <dbReference type="Proteomes" id="UP000241394"/>
    </source>
</evidence>
<dbReference type="Gramene" id="PSS07849">
    <property type="protein sequence ID" value="PSS07849"/>
    <property type="gene ID" value="CEY00_Acc18203"/>
</dbReference>
<evidence type="ECO:0000259" key="1">
    <source>
        <dbReference type="Pfam" id="PF11955"/>
    </source>
</evidence>
<comment type="caution">
    <text evidence="2">The sequence shown here is derived from an EMBL/GenBank/DDBJ whole genome shotgun (WGS) entry which is preliminary data.</text>
</comment>
<gene>
    <name evidence="2" type="ORF">CEY00_Acc18203</name>
</gene>
<organism evidence="2 3">
    <name type="scientific">Actinidia chinensis var. chinensis</name>
    <name type="common">Chinese soft-hair kiwi</name>
    <dbReference type="NCBI Taxonomy" id="1590841"/>
    <lineage>
        <taxon>Eukaryota</taxon>
        <taxon>Viridiplantae</taxon>
        <taxon>Streptophyta</taxon>
        <taxon>Embryophyta</taxon>
        <taxon>Tracheophyta</taxon>
        <taxon>Spermatophyta</taxon>
        <taxon>Magnoliopsida</taxon>
        <taxon>eudicotyledons</taxon>
        <taxon>Gunneridae</taxon>
        <taxon>Pentapetalae</taxon>
        <taxon>asterids</taxon>
        <taxon>Ericales</taxon>
        <taxon>Actinidiaceae</taxon>
        <taxon>Actinidia</taxon>
    </lineage>
</organism>
<dbReference type="STRING" id="1590841.A0A2R6QGV1"/>
<accession>A0A2R6QGV1</accession>
<dbReference type="Proteomes" id="UP000241394">
    <property type="component" value="Chromosome LG16"/>
</dbReference>
<dbReference type="InParanoid" id="A0A2R6QGV1"/>